<accession>A0A229NX67</accession>
<dbReference type="Proteomes" id="UP000215145">
    <property type="component" value="Unassembled WGS sequence"/>
</dbReference>
<name>A0A229NX67_9BACL</name>
<comment type="caution">
    <text evidence="1">The sequence shown here is derived from an EMBL/GenBank/DDBJ whole genome shotgun (WGS) entry which is preliminary data.</text>
</comment>
<protein>
    <submittedName>
        <fullName evidence="1">Uncharacterized protein</fullName>
    </submittedName>
</protein>
<evidence type="ECO:0000313" key="1">
    <source>
        <dbReference type="EMBL" id="OXM14458.1"/>
    </source>
</evidence>
<dbReference type="AlphaFoldDB" id="A0A229NX67"/>
<sequence length="293" mass="33670">MPFTYQVKIDFHRDWARLLKHNIESQGYKVRQGTSDENISLQYFNLQRRLVIPVPRELLFSNNFACPVQLQAGLDSVVEKIAKGESIKSNLSKKIVNLEYNDDLLNDWGVHHLHLGTSLDNEGFVERTGPLLLARFDNARAYLINVLPHGSWTKKEIITTVHENWPESIAQFRMKIDRLDKEITDEVRKSLRRLHVNTVLEMRDGVIYGPLGGGYTTSGLNAEVLRVSDFCFNQLSLYEIWIKENISILRKELTNLNANFGTVLIFSLEVIDNIAYALEIFSKVRFKLGPVLP</sequence>
<evidence type="ECO:0000313" key="2">
    <source>
        <dbReference type="Proteomes" id="UP000215145"/>
    </source>
</evidence>
<reference evidence="1 2" key="1">
    <citation type="submission" date="2017-07" db="EMBL/GenBank/DDBJ databases">
        <title>Paenibacillus herberti R33 genome sequencing and assembly.</title>
        <authorList>
            <person name="Su W."/>
        </authorList>
    </citation>
    <scope>NUCLEOTIDE SEQUENCE [LARGE SCALE GENOMIC DNA]</scope>
    <source>
        <strain evidence="1 2">R33</strain>
    </source>
</reference>
<organism evidence="1 2">
    <name type="scientific">Paenibacillus herberti</name>
    <dbReference type="NCBI Taxonomy" id="1619309"/>
    <lineage>
        <taxon>Bacteria</taxon>
        <taxon>Bacillati</taxon>
        <taxon>Bacillota</taxon>
        <taxon>Bacilli</taxon>
        <taxon>Bacillales</taxon>
        <taxon>Paenibacillaceae</taxon>
        <taxon>Paenibacillus</taxon>
    </lineage>
</organism>
<keyword evidence="2" id="KW-1185">Reference proteome</keyword>
<dbReference type="EMBL" id="NMUQ01000002">
    <property type="protein sequence ID" value="OXM14458.1"/>
    <property type="molecule type" value="Genomic_DNA"/>
</dbReference>
<gene>
    <name evidence="1" type="ORF">CGZ75_16070</name>
</gene>
<proteinExistence type="predicted"/>